<organism evidence="3 4">
    <name type="scientific">Aurantiacibacter xanthus</name>
    <dbReference type="NCBI Taxonomy" id="1784712"/>
    <lineage>
        <taxon>Bacteria</taxon>
        <taxon>Pseudomonadati</taxon>
        <taxon>Pseudomonadota</taxon>
        <taxon>Alphaproteobacteria</taxon>
        <taxon>Sphingomonadales</taxon>
        <taxon>Erythrobacteraceae</taxon>
        <taxon>Aurantiacibacter</taxon>
    </lineage>
</organism>
<dbReference type="AlphaFoldDB" id="A0A3A1P3E0"/>
<protein>
    <submittedName>
        <fullName evidence="3">XdhC family protein</fullName>
    </submittedName>
</protein>
<name>A0A3A1P3E0_9SPHN</name>
<dbReference type="InterPro" id="IPR027051">
    <property type="entry name" value="XdhC_Rossmann_dom"/>
</dbReference>
<keyword evidence="4" id="KW-1185">Reference proteome</keyword>
<evidence type="ECO:0000313" key="4">
    <source>
        <dbReference type="Proteomes" id="UP000265366"/>
    </source>
</evidence>
<dbReference type="InterPro" id="IPR003777">
    <property type="entry name" value="XdhC_CoxI"/>
</dbReference>
<dbReference type="InterPro" id="IPR052698">
    <property type="entry name" value="MoCofactor_Util/Proc"/>
</dbReference>
<dbReference type="OrthoDB" id="9815497at2"/>
<gene>
    <name evidence="3" type="ORF">D2V17_11505</name>
</gene>
<sequence length="280" mass="29609">MEIPEDHEALSAATVAGTGLCTIVNIEGSFSRRLGAQLAVHGDGSVTGSLADGCLERELAAEVLRGGEPRVIRYGAGSPKIDFRLPCGGGLDVLIDPAPDHAACVEALAKLEARHEASLTLPGQALLAERRYIPALRLVLLGEGPELEAMARLGAAAGMAVESYSREDGSLALGQRPEHIALDRWSALVLLFHDHEWEEALLDWGLRSPAFFIGAQGGGPARRARSERLAALGYAEQQIARVASPLGLIGHSREPSALALSALAGVAGIYELRHPHHSQR</sequence>
<dbReference type="EMBL" id="QXFM01000103">
    <property type="protein sequence ID" value="RIV84763.1"/>
    <property type="molecule type" value="Genomic_DNA"/>
</dbReference>
<accession>A0A3A1P3E0</accession>
<dbReference type="Pfam" id="PF13478">
    <property type="entry name" value="XdhC_C"/>
    <property type="match status" value="1"/>
</dbReference>
<dbReference type="RefSeq" id="WP_119593046.1">
    <property type="nucleotide sequence ID" value="NZ_QXFM01000103.1"/>
</dbReference>
<dbReference type="Proteomes" id="UP000265366">
    <property type="component" value="Unassembled WGS sequence"/>
</dbReference>
<evidence type="ECO:0000259" key="1">
    <source>
        <dbReference type="Pfam" id="PF02625"/>
    </source>
</evidence>
<feature type="domain" description="XdhC Rossmann" evidence="2">
    <location>
        <begin position="138"/>
        <end position="265"/>
    </location>
</feature>
<proteinExistence type="predicted"/>
<dbReference type="PANTHER" id="PTHR30388:SF4">
    <property type="entry name" value="MOLYBDENUM COFACTOR INSERTION CHAPERONE PAOD"/>
    <property type="match status" value="1"/>
</dbReference>
<dbReference type="Gene3D" id="3.40.50.720">
    <property type="entry name" value="NAD(P)-binding Rossmann-like Domain"/>
    <property type="match status" value="1"/>
</dbReference>
<dbReference type="Pfam" id="PF02625">
    <property type="entry name" value="XdhC_CoxI"/>
    <property type="match status" value="1"/>
</dbReference>
<reference evidence="3 4" key="1">
    <citation type="submission" date="2018-08" db="EMBL/GenBank/DDBJ databases">
        <title>Erythrobacter zhengii sp.nov., a bacterium isolated from deep-sea sediment.</title>
        <authorList>
            <person name="Fang C."/>
            <person name="Wu Y.-H."/>
            <person name="Sun C."/>
            <person name="Wang H."/>
            <person name="Cheng H."/>
            <person name="Meng F.-X."/>
            <person name="Wang C.-S."/>
            <person name="Xu X.-W."/>
        </authorList>
    </citation>
    <scope>NUCLEOTIDE SEQUENCE [LARGE SCALE GENOMIC DNA]</scope>
    <source>
        <strain evidence="3 4">CCTCC AB 2015396</strain>
    </source>
</reference>
<comment type="caution">
    <text evidence="3">The sequence shown here is derived from an EMBL/GenBank/DDBJ whole genome shotgun (WGS) entry which is preliminary data.</text>
</comment>
<evidence type="ECO:0000259" key="2">
    <source>
        <dbReference type="Pfam" id="PF13478"/>
    </source>
</evidence>
<evidence type="ECO:0000313" key="3">
    <source>
        <dbReference type="EMBL" id="RIV84763.1"/>
    </source>
</evidence>
<feature type="domain" description="XdhC- CoxI" evidence="1">
    <location>
        <begin position="19"/>
        <end position="75"/>
    </location>
</feature>
<dbReference type="PANTHER" id="PTHR30388">
    <property type="entry name" value="ALDEHYDE OXIDOREDUCTASE MOLYBDENUM COFACTOR ASSEMBLY PROTEIN"/>
    <property type="match status" value="1"/>
</dbReference>